<dbReference type="InterPro" id="IPR036942">
    <property type="entry name" value="Beta-barrel_TonB_sf"/>
</dbReference>
<dbReference type="SUPFAM" id="SSF49464">
    <property type="entry name" value="Carboxypeptidase regulatory domain-like"/>
    <property type="match status" value="1"/>
</dbReference>
<sequence>MKNKLWIFIFAFLVICPGKSLGDEKRSEAVAVTQQDKERVVTGEVFDDQGPIIGATVRVKGTQNGKITDLDGKFTLSVPIGATIVVSFVGYEDKEIVYKGESKLKISMAESATLLEEVQVIAYGTTKKVTVTGALSSVKSDEIMKSPVGSIANALSGKVPGLSSVQSSGQPGADDATLYVRGVGSLSTGLSAPLCLVDGVERSFTQLDPNEVEDITVLKDASATAVFGVRGANGVILVTTKRGQSGKAKITFSTSAGLQMPTNIPEFANSYDYAMTYNAAQLRDGVAEDKLMFTDAMLEGFRTHSNPILYADTDWTDLLIKNSALQTQHNMTISGGSDRVRYFASLGVFTQKGLFETFHENDRGFSYNRYNYRINMDIDVTKTTSMKINLGGRLTDKTEPNYNNGTYTDISYLYDNIYSAVPFSGAGIVDGKWISVNKSVFGNFGVINDGLNTYYGKGYTTTGGNVINFDFSLEQKLDVLTKGLKAHIKGAYNSGVTDKRRREGKADQYEAYLTESGETLIRKIQEAQTMGWTQEAGQSRDWYLEAALNFQRDFGLHHVSALAMYNQTMKYYPSKNTGIPRSYVGFVGRATYDYKTRYLLDLSIGYNGSENFAEGKRFGTFPAGSVGWIISEEKFMEPLKPYVSYLKLRASYGIVGNDIVSDGSRFLYLPDSYIISTAGGNNTTGIYSFGSTTNNFLPGAKESKVGNPDVTWETAAKQNYGVDLHFFDSHLKTSFDYFIEHRKDILISRQVNPGYLAISLPIVNMGKVDNKGFEVTARWEDAIRDFSYYIGTSWSYAKNKVIFKDEIPQPYEWMCETGRPVGQQFGYVNDGFFTEEDAANYESLKGKENGIPDHGSGFSPIAGDVKYKDLNKDGKIDANDISAIGYPTYPLLNGNMQLGFSWKGFDLSMTWAGAFQTSRLVSRIYRTPFGETGTNSLLQYMIDDAWTAEKGNSAKAPAISLSGSKTNNYKDSDLWLRDASYIRLKNIEVGYSFPKAMLQKFRISSLRLSLSGYNLLTFSDLDFCDPESNPDGRAYPLIKVVNFGLKIGF</sequence>
<dbReference type="InterPro" id="IPR023996">
    <property type="entry name" value="TonB-dep_OMP_SusC/RagA"/>
</dbReference>
<comment type="subcellular location">
    <subcellularLocation>
        <location evidence="1 8">Cell outer membrane</location>
        <topology evidence="1 8">Multi-pass membrane protein</topology>
    </subcellularLocation>
</comment>
<dbReference type="AlphaFoldDB" id="A0A3E4ILK9"/>
<evidence type="ECO:0000259" key="10">
    <source>
        <dbReference type="Pfam" id="PF00593"/>
    </source>
</evidence>
<evidence type="ECO:0000259" key="11">
    <source>
        <dbReference type="Pfam" id="PF07715"/>
    </source>
</evidence>
<dbReference type="Pfam" id="PF07715">
    <property type="entry name" value="Plug"/>
    <property type="match status" value="1"/>
</dbReference>
<keyword evidence="3 8" id="KW-1134">Transmembrane beta strand</keyword>
<dbReference type="RefSeq" id="WP_007663820.1">
    <property type="nucleotide sequence ID" value="NZ_CDQQ01000778.1"/>
</dbReference>
<evidence type="ECO:0000256" key="6">
    <source>
        <dbReference type="ARBA" id="ARBA00023136"/>
    </source>
</evidence>
<evidence type="ECO:0000256" key="8">
    <source>
        <dbReference type="PROSITE-ProRule" id="PRU01360"/>
    </source>
</evidence>
<evidence type="ECO:0000313" key="15">
    <source>
        <dbReference type="Proteomes" id="UP000286003"/>
    </source>
</evidence>
<feature type="domain" description="TonB-dependent receptor plug" evidence="11">
    <location>
        <begin position="128"/>
        <end position="235"/>
    </location>
</feature>
<gene>
    <name evidence="13" type="ORF">DWZ32_21825</name>
    <name evidence="12" type="ORF">DWZ95_21680</name>
</gene>
<evidence type="ECO:0000313" key="12">
    <source>
        <dbReference type="EMBL" id="RHL86678.1"/>
    </source>
</evidence>
<name>A0A3E4ILK9_9BACE</name>
<evidence type="ECO:0000256" key="1">
    <source>
        <dbReference type="ARBA" id="ARBA00004571"/>
    </source>
</evidence>
<dbReference type="Pfam" id="PF13715">
    <property type="entry name" value="CarbopepD_reg_2"/>
    <property type="match status" value="1"/>
</dbReference>
<dbReference type="Proteomes" id="UP000285013">
    <property type="component" value="Unassembled WGS sequence"/>
</dbReference>
<dbReference type="Proteomes" id="UP000286003">
    <property type="component" value="Unassembled WGS sequence"/>
</dbReference>
<dbReference type="Gene3D" id="2.60.40.1120">
    <property type="entry name" value="Carboxypeptidase-like, regulatory domain"/>
    <property type="match status" value="1"/>
</dbReference>
<evidence type="ECO:0000256" key="4">
    <source>
        <dbReference type="ARBA" id="ARBA00022692"/>
    </source>
</evidence>
<evidence type="ECO:0000256" key="5">
    <source>
        <dbReference type="ARBA" id="ARBA00023077"/>
    </source>
</evidence>
<keyword evidence="5 9" id="KW-0798">TonB box</keyword>
<dbReference type="InterPro" id="IPR018247">
    <property type="entry name" value="EF_Hand_1_Ca_BS"/>
</dbReference>
<reference evidence="14 15" key="1">
    <citation type="submission" date="2018-08" db="EMBL/GenBank/DDBJ databases">
        <title>A genome reference for cultivated species of the human gut microbiota.</title>
        <authorList>
            <person name="Zou Y."/>
            <person name="Xue W."/>
            <person name="Luo G."/>
        </authorList>
    </citation>
    <scope>NUCLEOTIDE SEQUENCE [LARGE SCALE GENOMIC DNA]</scope>
    <source>
        <strain evidence="13 15">AF31-23</strain>
        <strain evidence="12 14">AF36-16BH</strain>
    </source>
</reference>
<dbReference type="InterPro" id="IPR023997">
    <property type="entry name" value="TonB-dep_OMP_SusC/RagA_CS"/>
</dbReference>
<organism evidence="12 14">
    <name type="scientific">Bacteroides intestinalis</name>
    <dbReference type="NCBI Taxonomy" id="329854"/>
    <lineage>
        <taxon>Bacteria</taxon>
        <taxon>Pseudomonadati</taxon>
        <taxon>Bacteroidota</taxon>
        <taxon>Bacteroidia</taxon>
        <taxon>Bacteroidales</taxon>
        <taxon>Bacteroidaceae</taxon>
        <taxon>Bacteroides</taxon>
    </lineage>
</organism>
<dbReference type="GO" id="GO:0009279">
    <property type="term" value="C:cell outer membrane"/>
    <property type="evidence" value="ECO:0007669"/>
    <property type="project" value="UniProtKB-SubCell"/>
</dbReference>
<keyword evidence="6 8" id="KW-0472">Membrane</keyword>
<dbReference type="InterPro" id="IPR037066">
    <property type="entry name" value="Plug_dom_sf"/>
</dbReference>
<dbReference type="Pfam" id="PF00593">
    <property type="entry name" value="TonB_dep_Rec_b-barrel"/>
    <property type="match status" value="1"/>
</dbReference>
<evidence type="ECO:0000256" key="3">
    <source>
        <dbReference type="ARBA" id="ARBA00022452"/>
    </source>
</evidence>
<dbReference type="Gene3D" id="2.40.170.20">
    <property type="entry name" value="TonB-dependent receptor, beta-barrel domain"/>
    <property type="match status" value="1"/>
</dbReference>
<dbReference type="FunFam" id="2.170.130.10:FF:000003">
    <property type="entry name" value="SusC/RagA family TonB-linked outer membrane protein"/>
    <property type="match status" value="1"/>
</dbReference>
<comment type="caution">
    <text evidence="12">The sequence shown here is derived from an EMBL/GenBank/DDBJ whole genome shotgun (WGS) entry which is preliminary data.</text>
</comment>
<keyword evidence="7 8" id="KW-0998">Cell outer membrane</keyword>
<dbReference type="EMBL" id="QRPE01000038">
    <property type="protein sequence ID" value="RHL86678.1"/>
    <property type="molecule type" value="Genomic_DNA"/>
</dbReference>
<comment type="similarity">
    <text evidence="8 9">Belongs to the TonB-dependent receptor family.</text>
</comment>
<evidence type="ECO:0000256" key="2">
    <source>
        <dbReference type="ARBA" id="ARBA00022448"/>
    </source>
</evidence>
<accession>A0A3E4ILK9</accession>
<dbReference type="PROSITE" id="PS00018">
    <property type="entry name" value="EF_HAND_1"/>
    <property type="match status" value="1"/>
</dbReference>
<keyword evidence="4 8" id="KW-0812">Transmembrane</keyword>
<dbReference type="InterPro" id="IPR000531">
    <property type="entry name" value="Beta-barrel_TonB"/>
</dbReference>
<protein>
    <submittedName>
        <fullName evidence="12">TonB-dependent receptor</fullName>
    </submittedName>
</protein>
<dbReference type="NCBIfam" id="TIGR04057">
    <property type="entry name" value="SusC_RagA_signa"/>
    <property type="match status" value="1"/>
</dbReference>
<keyword evidence="12" id="KW-0675">Receptor</keyword>
<dbReference type="InterPro" id="IPR012910">
    <property type="entry name" value="Plug_dom"/>
</dbReference>
<evidence type="ECO:0000313" key="14">
    <source>
        <dbReference type="Proteomes" id="UP000285013"/>
    </source>
</evidence>
<evidence type="ECO:0000256" key="9">
    <source>
        <dbReference type="RuleBase" id="RU003357"/>
    </source>
</evidence>
<proteinExistence type="inferred from homology"/>
<evidence type="ECO:0000256" key="7">
    <source>
        <dbReference type="ARBA" id="ARBA00023237"/>
    </source>
</evidence>
<dbReference type="InterPro" id="IPR039426">
    <property type="entry name" value="TonB-dep_rcpt-like"/>
</dbReference>
<feature type="domain" description="TonB-dependent receptor-like beta-barrel" evidence="10">
    <location>
        <begin position="418"/>
        <end position="1015"/>
    </location>
</feature>
<dbReference type="SUPFAM" id="SSF56935">
    <property type="entry name" value="Porins"/>
    <property type="match status" value="1"/>
</dbReference>
<evidence type="ECO:0000313" key="13">
    <source>
        <dbReference type="EMBL" id="RHN02163.1"/>
    </source>
</evidence>
<dbReference type="InterPro" id="IPR008969">
    <property type="entry name" value="CarboxyPept-like_regulatory"/>
</dbReference>
<dbReference type="NCBIfam" id="TIGR04056">
    <property type="entry name" value="OMP_RagA_SusC"/>
    <property type="match status" value="1"/>
</dbReference>
<dbReference type="Gene3D" id="2.170.130.10">
    <property type="entry name" value="TonB-dependent receptor, plug domain"/>
    <property type="match status" value="1"/>
</dbReference>
<dbReference type="GeneID" id="26160102"/>
<keyword evidence="2 8" id="KW-0813">Transport</keyword>
<dbReference type="EMBL" id="QRQM01000038">
    <property type="protein sequence ID" value="RHN02163.1"/>
    <property type="molecule type" value="Genomic_DNA"/>
</dbReference>
<dbReference type="PROSITE" id="PS52016">
    <property type="entry name" value="TONB_DEPENDENT_REC_3"/>
    <property type="match status" value="1"/>
</dbReference>